<gene>
    <name evidence="2" type="ORF">AVDCRST_MAG59-4969</name>
</gene>
<evidence type="ECO:0000256" key="1">
    <source>
        <dbReference type="SAM" id="MobiDB-lite"/>
    </source>
</evidence>
<feature type="compositionally biased region" description="Low complexity" evidence="1">
    <location>
        <begin position="327"/>
        <end position="341"/>
    </location>
</feature>
<sequence length="365" mass="38963">MPTRPLTARAATACHGRTSIGAYHERTHCAPGHPATPAAARDRRPSHARSGSRQARRADRALGRPRPPRLDPSVALAGGGVLDAGRPAPAGRRQDPEVVRHRPVECGLVAPQHRLVAGLLLHDPAGDRGRSLRGGHPERRRDDRDPVRPVVHGDPANDRPPLARRGRPGTAGPGYWHGREHGTAPCAPRIPARKQAAKVARSRAAQTRPKVPCEGIPLGSARKPGSHPSSARPNRSTSARRRHRNGRSRDAPKHEPGHKGRVRAGTRGVLEEGTGCGRVPPHVVYAVPAIPDCRRPRPRPRKPGRPCHPPLDPDPQQAVFPPSRRIPSATPSGSPAGPGSSRQFQPRASAPATCGAAMLVPLSFL</sequence>
<protein>
    <submittedName>
        <fullName evidence="2">Uncharacterized protein</fullName>
    </submittedName>
</protein>
<reference evidence="2" key="1">
    <citation type="submission" date="2020-02" db="EMBL/GenBank/DDBJ databases">
        <authorList>
            <person name="Meier V. D."/>
        </authorList>
    </citation>
    <scope>NUCLEOTIDE SEQUENCE</scope>
    <source>
        <strain evidence="2">AVDCRST_MAG59</strain>
    </source>
</reference>
<organism evidence="2">
    <name type="scientific">uncultured Thermomicrobiales bacterium</name>
    <dbReference type="NCBI Taxonomy" id="1645740"/>
    <lineage>
        <taxon>Bacteria</taxon>
        <taxon>Pseudomonadati</taxon>
        <taxon>Thermomicrobiota</taxon>
        <taxon>Thermomicrobia</taxon>
        <taxon>Thermomicrobiales</taxon>
        <taxon>environmental samples</taxon>
    </lineage>
</organism>
<name>A0A6J4VTD1_9BACT</name>
<feature type="compositionally biased region" description="Basic and acidic residues" evidence="1">
    <location>
        <begin position="124"/>
        <end position="147"/>
    </location>
</feature>
<dbReference type="AlphaFoldDB" id="A0A6J4VTD1"/>
<feature type="region of interest" description="Disordered" evidence="1">
    <location>
        <begin position="121"/>
        <end position="351"/>
    </location>
</feature>
<dbReference type="EMBL" id="CADCWF010000354">
    <property type="protein sequence ID" value="CAA9582482.1"/>
    <property type="molecule type" value="Genomic_DNA"/>
</dbReference>
<feature type="compositionally biased region" description="Basic residues" evidence="1">
    <location>
        <begin position="296"/>
        <end position="305"/>
    </location>
</feature>
<feature type="region of interest" description="Disordered" evidence="1">
    <location>
        <begin position="26"/>
        <end position="99"/>
    </location>
</feature>
<feature type="compositionally biased region" description="Basic and acidic residues" evidence="1">
    <location>
        <begin position="247"/>
        <end position="258"/>
    </location>
</feature>
<proteinExistence type="predicted"/>
<accession>A0A6J4VTD1</accession>
<evidence type="ECO:0000313" key="2">
    <source>
        <dbReference type="EMBL" id="CAA9582482.1"/>
    </source>
</evidence>
<feature type="compositionally biased region" description="Low complexity" evidence="1">
    <location>
        <begin position="228"/>
        <end position="237"/>
    </location>
</feature>